<comment type="caution">
    <text evidence="6">Lacks conserved residue(s) required for the propagation of feature annotation.</text>
</comment>
<comment type="caution">
    <text evidence="10">The sequence shown here is derived from an EMBL/GenBank/DDBJ whole genome shotgun (WGS) entry which is preliminary data.</text>
</comment>
<gene>
    <name evidence="10" type="primary">MYO1G_2</name>
    <name evidence="10" type="ORF">P7K49_024993</name>
</gene>
<keyword evidence="4" id="KW-0505">Motor protein</keyword>
<organism evidence="10 11">
    <name type="scientific">Saguinus oedipus</name>
    <name type="common">Cotton-top tamarin</name>
    <name type="synonym">Oedipomidas oedipus</name>
    <dbReference type="NCBI Taxonomy" id="9490"/>
    <lineage>
        <taxon>Eukaryota</taxon>
        <taxon>Metazoa</taxon>
        <taxon>Chordata</taxon>
        <taxon>Craniata</taxon>
        <taxon>Vertebrata</taxon>
        <taxon>Euteleostomi</taxon>
        <taxon>Mammalia</taxon>
        <taxon>Eutheria</taxon>
        <taxon>Euarchontoglires</taxon>
        <taxon>Primates</taxon>
        <taxon>Haplorrhini</taxon>
        <taxon>Platyrrhini</taxon>
        <taxon>Cebidae</taxon>
        <taxon>Callitrichinae</taxon>
        <taxon>Saguinus</taxon>
    </lineage>
</organism>
<dbReference type="Gene3D" id="1.20.58.530">
    <property type="match status" value="1"/>
</dbReference>
<dbReference type="Gene3D" id="3.40.850.10">
    <property type="entry name" value="Kinesin motor domain"/>
    <property type="match status" value="1"/>
</dbReference>
<evidence type="ECO:0000313" key="10">
    <source>
        <dbReference type="EMBL" id="KAK2095959.1"/>
    </source>
</evidence>
<comment type="similarity">
    <text evidence="6">Belongs to the TRAFAC class myosin-kinesin ATPase superfamily. Myosin family.</text>
</comment>
<feature type="domain" description="TH1" evidence="9">
    <location>
        <begin position="331"/>
        <end position="482"/>
    </location>
</feature>
<evidence type="ECO:0000259" key="8">
    <source>
        <dbReference type="PROSITE" id="PS51456"/>
    </source>
</evidence>
<dbReference type="SMART" id="SM00242">
    <property type="entry name" value="MYSc"/>
    <property type="match status" value="1"/>
</dbReference>
<dbReference type="SUPFAM" id="SSF52540">
    <property type="entry name" value="P-loop containing nucleoside triphosphate hydrolases"/>
    <property type="match status" value="1"/>
</dbReference>
<dbReference type="PROSITE" id="PS51456">
    <property type="entry name" value="MYOSIN_MOTOR"/>
    <property type="match status" value="1"/>
</dbReference>
<keyword evidence="11" id="KW-1185">Reference proteome</keyword>
<evidence type="ECO:0000256" key="5">
    <source>
        <dbReference type="ARBA" id="ARBA00023203"/>
    </source>
</evidence>
<evidence type="ECO:0000256" key="2">
    <source>
        <dbReference type="ARBA" id="ARBA00022840"/>
    </source>
</evidence>
<dbReference type="PANTHER" id="PTHR13140">
    <property type="entry name" value="MYOSIN"/>
    <property type="match status" value="1"/>
</dbReference>
<evidence type="ECO:0000256" key="7">
    <source>
        <dbReference type="SAM" id="MobiDB-lite"/>
    </source>
</evidence>
<keyword evidence="3 6" id="KW-0518">Myosin</keyword>
<dbReference type="InterPro" id="IPR027417">
    <property type="entry name" value="P-loop_NTPase"/>
</dbReference>
<dbReference type="InterPro" id="IPR036961">
    <property type="entry name" value="Kinesin_motor_dom_sf"/>
</dbReference>
<sequence>MPDSRFTSEEQETGYSVEGFIDKNRDFLFQDFKRLLYNRNAACVCSTDPTLRAMWPDGQQDITEVTKRPLTAGTLFKNSMVALVENLASKEPFYVRCIKPNEDKVAGKLDENHCRHQVAYLGLLENVRVRRAGFASRQPYSRFLLSLGHIALPCGDRYKMTCEYTWPNHLLGSDKAAVSALLEQHGLQGDVAFGHSKLFIRSPRTLVTLEQSRARLIPIIVLLLQKAWRGTLARWHCRRLRAVYTIMRWFRRHKVRAHLAELQRRFQAARQPPLYGRDLVWPLPPAVLQPFQDTCHALFCRWRARQLVKNIPPSDMAQIKAKVAAMATLHGLRLDWGCRRAWARDYLSSATDNPTASGLFAQQLKTLRDKDGFGAVLFSSHVRKVNRFHKIRNRALLLTDRHLYKLDPDRQYRVMRAVPLEAVSNVDCRQCAASARDTAGLPGALPQSSPPLSSYDGPDHPKTQPLVAPKLKTLQWLPVPTG</sequence>
<feature type="region of interest" description="Disordered" evidence="7">
    <location>
        <begin position="439"/>
        <end position="467"/>
    </location>
</feature>
<accession>A0ABQ9UFU1</accession>
<reference evidence="10 11" key="1">
    <citation type="submission" date="2023-05" db="EMBL/GenBank/DDBJ databases">
        <title>B98-5 Cell Line De Novo Hybrid Assembly: An Optical Mapping Approach.</title>
        <authorList>
            <person name="Kananen K."/>
            <person name="Auerbach J.A."/>
            <person name="Kautto E."/>
            <person name="Blachly J.S."/>
        </authorList>
    </citation>
    <scope>NUCLEOTIDE SEQUENCE [LARGE SCALE GENOMIC DNA]</scope>
    <source>
        <strain evidence="10">B95-8</strain>
        <tissue evidence="10">Cell line</tissue>
    </source>
</reference>
<evidence type="ECO:0000256" key="3">
    <source>
        <dbReference type="ARBA" id="ARBA00023123"/>
    </source>
</evidence>
<dbReference type="Pfam" id="PF00063">
    <property type="entry name" value="Myosin_head"/>
    <property type="match status" value="1"/>
</dbReference>
<keyword evidence="1" id="KW-0547">Nucleotide-binding</keyword>
<dbReference type="EMBL" id="JASSZA010000012">
    <property type="protein sequence ID" value="KAK2095959.1"/>
    <property type="molecule type" value="Genomic_DNA"/>
</dbReference>
<protein>
    <submittedName>
        <fullName evidence="10">Unconventional myosin-Ig</fullName>
    </submittedName>
</protein>
<feature type="domain" description="Myosin motor" evidence="8">
    <location>
        <begin position="1"/>
        <end position="214"/>
    </location>
</feature>
<evidence type="ECO:0000259" key="9">
    <source>
        <dbReference type="PROSITE" id="PS51757"/>
    </source>
</evidence>
<proteinExistence type="inferred from homology"/>
<dbReference type="Gene3D" id="1.20.5.4820">
    <property type="match status" value="1"/>
</dbReference>
<keyword evidence="5 6" id="KW-0009">Actin-binding</keyword>
<dbReference type="InterPro" id="IPR010926">
    <property type="entry name" value="Myosin_TH1"/>
</dbReference>
<keyword evidence="2" id="KW-0067">ATP-binding</keyword>
<dbReference type="Pfam" id="PF06017">
    <property type="entry name" value="Myosin_TH1"/>
    <property type="match status" value="1"/>
</dbReference>
<evidence type="ECO:0000256" key="4">
    <source>
        <dbReference type="ARBA" id="ARBA00023175"/>
    </source>
</evidence>
<evidence type="ECO:0000313" key="11">
    <source>
        <dbReference type="Proteomes" id="UP001266305"/>
    </source>
</evidence>
<dbReference type="InterPro" id="IPR001609">
    <property type="entry name" value="Myosin_head_motor_dom-like"/>
</dbReference>
<name>A0ABQ9UFU1_SAGOE</name>
<feature type="region of interest" description="Actin-binding" evidence="6">
    <location>
        <begin position="80"/>
        <end position="102"/>
    </location>
</feature>
<dbReference type="Proteomes" id="UP001266305">
    <property type="component" value="Unassembled WGS sequence"/>
</dbReference>
<dbReference type="PROSITE" id="PS51757">
    <property type="entry name" value="TH1"/>
    <property type="match status" value="1"/>
</dbReference>
<evidence type="ECO:0000256" key="1">
    <source>
        <dbReference type="ARBA" id="ARBA00022741"/>
    </source>
</evidence>
<evidence type="ECO:0000256" key="6">
    <source>
        <dbReference type="PROSITE-ProRule" id="PRU00782"/>
    </source>
</evidence>
<dbReference type="PANTHER" id="PTHR13140:SF381">
    <property type="entry name" value="UNCONVENTIONAL MYOSIN-IG"/>
    <property type="match status" value="1"/>
</dbReference>